<comment type="caution">
    <text evidence="3">The sequence shown here is derived from an EMBL/GenBank/DDBJ whole genome shotgun (WGS) entry which is preliminary data.</text>
</comment>
<protein>
    <recommendedName>
        <fullName evidence="5">Heat shock factor binding protein</fullName>
    </recommendedName>
</protein>
<dbReference type="Proteomes" id="UP001634007">
    <property type="component" value="Unassembled WGS sequence"/>
</dbReference>
<gene>
    <name evidence="3" type="ORF">ACJRO7_008963</name>
</gene>
<evidence type="ECO:0000256" key="2">
    <source>
        <dbReference type="SAM" id="MobiDB-lite"/>
    </source>
</evidence>
<keyword evidence="4" id="KW-1185">Reference proteome</keyword>
<proteinExistence type="inferred from homology"/>
<reference evidence="3 4" key="1">
    <citation type="submission" date="2024-11" db="EMBL/GenBank/DDBJ databases">
        <title>Chromosome-level genome assembly of Eucalyptus globulus Labill. provides insights into its genome evolution.</title>
        <authorList>
            <person name="Li X."/>
        </authorList>
    </citation>
    <scope>NUCLEOTIDE SEQUENCE [LARGE SCALE GENOMIC DNA]</scope>
    <source>
        <strain evidence="3">CL2024</strain>
        <tissue evidence="3">Fresh tender leaves</tissue>
    </source>
</reference>
<evidence type="ECO:0000256" key="1">
    <source>
        <dbReference type="ARBA" id="ARBA00006349"/>
    </source>
</evidence>
<dbReference type="Gene3D" id="1.20.5.430">
    <property type="match status" value="1"/>
</dbReference>
<dbReference type="PANTHER" id="PTHR19424">
    <property type="entry name" value="HEAT SHOCK FACTOR BINDING PROTEIN 1"/>
    <property type="match status" value="1"/>
</dbReference>
<dbReference type="PANTHER" id="PTHR19424:SF0">
    <property type="entry name" value="HEAT SHOCK FACTOR BINDING PROTEIN 1"/>
    <property type="match status" value="1"/>
</dbReference>
<dbReference type="AlphaFoldDB" id="A0ABD3ITI8"/>
<evidence type="ECO:0000313" key="4">
    <source>
        <dbReference type="Proteomes" id="UP001634007"/>
    </source>
</evidence>
<name>A0ABD3ITI8_EUCGL</name>
<dbReference type="EMBL" id="JBJKBG010000011">
    <property type="protein sequence ID" value="KAL3717459.1"/>
    <property type="molecule type" value="Genomic_DNA"/>
</dbReference>
<feature type="region of interest" description="Disordered" evidence="2">
    <location>
        <begin position="62"/>
        <end position="89"/>
    </location>
</feature>
<evidence type="ECO:0008006" key="5">
    <source>
        <dbReference type="Google" id="ProtNLM"/>
    </source>
</evidence>
<comment type="similarity">
    <text evidence="1">Belongs to the HSBP1 family.</text>
</comment>
<accession>A0ABD3ITI8</accession>
<sequence length="89" mass="9829">MNTSDMDRHDSEKQSTADMTAFALLNLLPCINLKEMSQSVVFFDHDALDEMGNRIDELEQSINDLKNEMGIEGSPSPAPSKQKPGEDSA</sequence>
<organism evidence="3 4">
    <name type="scientific">Eucalyptus globulus</name>
    <name type="common">Tasmanian blue gum</name>
    <dbReference type="NCBI Taxonomy" id="34317"/>
    <lineage>
        <taxon>Eukaryota</taxon>
        <taxon>Viridiplantae</taxon>
        <taxon>Streptophyta</taxon>
        <taxon>Embryophyta</taxon>
        <taxon>Tracheophyta</taxon>
        <taxon>Spermatophyta</taxon>
        <taxon>Magnoliopsida</taxon>
        <taxon>eudicotyledons</taxon>
        <taxon>Gunneridae</taxon>
        <taxon>Pentapetalae</taxon>
        <taxon>rosids</taxon>
        <taxon>malvids</taxon>
        <taxon>Myrtales</taxon>
        <taxon>Myrtaceae</taxon>
        <taxon>Myrtoideae</taxon>
        <taxon>Eucalypteae</taxon>
        <taxon>Eucalyptus</taxon>
    </lineage>
</organism>
<evidence type="ECO:0000313" key="3">
    <source>
        <dbReference type="EMBL" id="KAL3717459.1"/>
    </source>
</evidence>
<dbReference type="InterPro" id="IPR009643">
    <property type="entry name" value="HS1-bd"/>
</dbReference>